<dbReference type="InterPro" id="IPR036770">
    <property type="entry name" value="Ankyrin_rpt-contain_sf"/>
</dbReference>
<evidence type="ECO:0000256" key="3">
    <source>
        <dbReference type="ARBA" id="ARBA00022771"/>
    </source>
</evidence>
<dbReference type="PANTHER" id="PTHR24180:SF45">
    <property type="entry name" value="POLY [ADP-RIBOSE] POLYMERASE TANKYRASE"/>
    <property type="match status" value="1"/>
</dbReference>
<dbReference type="RefSeq" id="XP_031936304.1">
    <property type="nucleotide sequence ID" value="XM_032083361.1"/>
</dbReference>
<keyword evidence="1" id="KW-0479">Metal-binding</keyword>
<keyword evidence="5 6" id="KW-0040">ANK repeat</keyword>
<evidence type="ECO:0000313" key="8">
    <source>
        <dbReference type="Proteomes" id="UP000325579"/>
    </source>
</evidence>
<gene>
    <name evidence="7" type="ORF">BDV37DRAFT_261838</name>
</gene>
<dbReference type="Gene3D" id="3.30.60.90">
    <property type="match status" value="1"/>
</dbReference>
<proteinExistence type="predicted"/>
<dbReference type="SMART" id="SM00248">
    <property type="entry name" value="ANK"/>
    <property type="match status" value="4"/>
</dbReference>
<keyword evidence="2" id="KW-0677">Repeat</keyword>
<dbReference type="PANTHER" id="PTHR24180">
    <property type="entry name" value="CYCLIN-DEPENDENT KINASE INHIBITOR 2C-RELATED"/>
    <property type="match status" value="1"/>
</dbReference>
<dbReference type="GO" id="GO:0008270">
    <property type="term" value="F:zinc ion binding"/>
    <property type="evidence" value="ECO:0007669"/>
    <property type="project" value="UniProtKB-KW"/>
</dbReference>
<dbReference type="Gene3D" id="1.25.40.20">
    <property type="entry name" value="Ankyrin repeat-containing domain"/>
    <property type="match status" value="2"/>
</dbReference>
<dbReference type="OrthoDB" id="341259at2759"/>
<dbReference type="PROSITE" id="PS50297">
    <property type="entry name" value="ANK_REP_REGION"/>
    <property type="match status" value="1"/>
</dbReference>
<dbReference type="Proteomes" id="UP000325579">
    <property type="component" value="Unassembled WGS sequence"/>
</dbReference>
<dbReference type="PRINTS" id="PR01415">
    <property type="entry name" value="ANKYRIN"/>
</dbReference>
<evidence type="ECO:0000256" key="6">
    <source>
        <dbReference type="PROSITE-ProRule" id="PRU00023"/>
    </source>
</evidence>
<protein>
    <submittedName>
        <fullName evidence="7">Ankyrin repeat-containing domain protein</fullName>
    </submittedName>
</protein>
<reference evidence="7 8" key="1">
    <citation type="submission" date="2019-04" db="EMBL/GenBank/DDBJ databases">
        <authorList>
            <consortium name="DOE Joint Genome Institute"/>
            <person name="Mondo S."/>
            <person name="Kjaerbolling I."/>
            <person name="Vesth T."/>
            <person name="Frisvad J.C."/>
            <person name="Nybo J.L."/>
            <person name="Theobald S."/>
            <person name="Kildgaard S."/>
            <person name="Isbrandt T."/>
            <person name="Kuo A."/>
            <person name="Sato A."/>
            <person name="Lyhne E.K."/>
            <person name="Kogle M.E."/>
            <person name="Wiebenga A."/>
            <person name="Kun R.S."/>
            <person name="Lubbers R.J."/>
            <person name="Makela M.R."/>
            <person name="Barry K."/>
            <person name="Chovatia M."/>
            <person name="Clum A."/>
            <person name="Daum C."/>
            <person name="Haridas S."/>
            <person name="He G."/>
            <person name="LaButti K."/>
            <person name="Lipzen A."/>
            <person name="Riley R."/>
            <person name="Salamov A."/>
            <person name="Simmons B.A."/>
            <person name="Magnuson J.K."/>
            <person name="Henrissat B."/>
            <person name="Mortensen U.H."/>
            <person name="Larsen T.O."/>
            <person name="Devries R.P."/>
            <person name="Grigoriev I.V."/>
            <person name="Machida M."/>
            <person name="Baker S.E."/>
            <person name="Andersen M.R."/>
            <person name="Cantor M.N."/>
            <person name="Hua S.X."/>
        </authorList>
    </citation>
    <scope>NUCLEOTIDE SEQUENCE [LARGE SCALE GENOMIC DNA]</scope>
    <source>
        <strain evidence="7 8">CBS 119388</strain>
    </source>
</reference>
<keyword evidence="3" id="KW-0863">Zinc-finger</keyword>
<organism evidence="7 8">
    <name type="scientific">Aspergillus pseudonomiae</name>
    <dbReference type="NCBI Taxonomy" id="1506151"/>
    <lineage>
        <taxon>Eukaryota</taxon>
        <taxon>Fungi</taxon>
        <taxon>Dikarya</taxon>
        <taxon>Ascomycota</taxon>
        <taxon>Pezizomycotina</taxon>
        <taxon>Eurotiomycetes</taxon>
        <taxon>Eurotiomycetidae</taxon>
        <taxon>Eurotiales</taxon>
        <taxon>Aspergillaceae</taxon>
        <taxon>Aspergillus</taxon>
        <taxon>Aspergillus subgen. Circumdati</taxon>
    </lineage>
</organism>
<dbReference type="InterPro" id="IPR002110">
    <property type="entry name" value="Ankyrin_rpt"/>
</dbReference>
<dbReference type="InterPro" id="IPR043145">
    <property type="entry name" value="Znf_ZZ_sf"/>
</dbReference>
<feature type="repeat" description="ANK" evidence="6">
    <location>
        <begin position="91"/>
        <end position="113"/>
    </location>
</feature>
<dbReference type="PROSITE" id="PS50088">
    <property type="entry name" value="ANK_REPEAT"/>
    <property type="match status" value="1"/>
</dbReference>
<evidence type="ECO:0000256" key="2">
    <source>
        <dbReference type="ARBA" id="ARBA00022737"/>
    </source>
</evidence>
<evidence type="ECO:0000256" key="4">
    <source>
        <dbReference type="ARBA" id="ARBA00022833"/>
    </source>
</evidence>
<dbReference type="AlphaFoldDB" id="A0A5N7CXR6"/>
<dbReference type="SUPFAM" id="SSF57850">
    <property type="entry name" value="RING/U-box"/>
    <property type="match status" value="1"/>
</dbReference>
<keyword evidence="8" id="KW-1185">Reference proteome</keyword>
<sequence length="321" mass="35806">MDINRIMEISRYLIDNGADPNFIGGIYGSALNVAAMRKGPELIRFLTRQGANIRMPDTNGRTPIHFAAYHGIGNLTIPLELGGEVSCYDYRGRSPLHWAAQGGRVRAVEYLLNVLHPTAVNLGDIDGWTPICYAAQYTDNDDTLSVAGESSDILGVIHLLIRSGASLSVQALSGDEAWSPLRIECYSGATMDVIKSLKLPSEQRVVDDEVNIGGCGDGRWCSDCFWTIAGTYFRCTECSGFDLCHKCYPRRDVVSTAHVGHEFEEFQYDPPSESESRSLLQQLNGTTYQDPDSSSEGEWGTWRNRRRIRRRPPYGHSLFYH</sequence>
<evidence type="ECO:0000256" key="1">
    <source>
        <dbReference type="ARBA" id="ARBA00022723"/>
    </source>
</evidence>
<name>A0A5N7CXR6_9EURO</name>
<dbReference type="Pfam" id="PF12796">
    <property type="entry name" value="Ank_2"/>
    <property type="match status" value="2"/>
</dbReference>
<dbReference type="GeneID" id="43668052"/>
<dbReference type="SUPFAM" id="SSF48403">
    <property type="entry name" value="Ankyrin repeat"/>
    <property type="match status" value="1"/>
</dbReference>
<keyword evidence="4" id="KW-0862">Zinc</keyword>
<dbReference type="EMBL" id="ML736843">
    <property type="protein sequence ID" value="KAE8398985.1"/>
    <property type="molecule type" value="Genomic_DNA"/>
</dbReference>
<dbReference type="InterPro" id="IPR051637">
    <property type="entry name" value="Ank_repeat_dom-contain_49"/>
</dbReference>
<accession>A0A5N7CXR6</accession>
<evidence type="ECO:0000256" key="5">
    <source>
        <dbReference type="ARBA" id="ARBA00023043"/>
    </source>
</evidence>
<evidence type="ECO:0000313" key="7">
    <source>
        <dbReference type="EMBL" id="KAE8398985.1"/>
    </source>
</evidence>